<gene>
    <name evidence="1" type="ORF">TH4_12665</name>
</gene>
<dbReference type="Proteomes" id="UP000094009">
    <property type="component" value="Unassembled WGS sequence"/>
</dbReference>
<sequence>MPDMRTKMAHLIKKTRKRWFSGLMFVGLLCLSVMTVSQARAASIEPFVGSYHGTTIEHAENELQARDLDVVIKETERGFIVDWSTVIHKPDGREKTVSLDVEFYATERADIYGSAMRSGLFGKRIPNDPLKGEPFFWARIVDKTLTIHALYINDEGGYEMQVYKRTLDDDGNLDLIFRRFRDGEQIRDVTGKLTRQPDRY</sequence>
<dbReference type="AlphaFoldDB" id="A0A853KZC2"/>
<comment type="caution">
    <text evidence="1">The sequence shown here is derived from an EMBL/GenBank/DDBJ whole genome shotgun (WGS) entry which is preliminary data.</text>
</comment>
<reference evidence="1 2" key="1">
    <citation type="submission" date="2014-07" db="EMBL/GenBank/DDBJ databases">
        <title>Draft genome sequence of Thalassospira tepidiphila 1-1B.</title>
        <authorList>
            <person name="Lai Q."/>
            <person name="Shao Z."/>
        </authorList>
    </citation>
    <scope>NUCLEOTIDE SEQUENCE [LARGE SCALE GENOMIC DNA]</scope>
    <source>
        <strain evidence="1 2">MCCC 1A03514</strain>
    </source>
</reference>
<protein>
    <submittedName>
        <fullName evidence="1">Uncharacterized protein</fullName>
    </submittedName>
</protein>
<name>A0A853KZC2_9PROT</name>
<dbReference type="EMBL" id="JPVZ01000005">
    <property type="protein sequence ID" value="OAZ09309.1"/>
    <property type="molecule type" value="Genomic_DNA"/>
</dbReference>
<evidence type="ECO:0000313" key="1">
    <source>
        <dbReference type="EMBL" id="OAZ09309.1"/>
    </source>
</evidence>
<organism evidence="1 2">
    <name type="scientific">Thalassospira tepidiphila MCCC 1A03514</name>
    <dbReference type="NCBI Taxonomy" id="1177930"/>
    <lineage>
        <taxon>Bacteria</taxon>
        <taxon>Pseudomonadati</taxon>
        <taxon>Pseudomonadota</taxon>
        <taxon>Alphaproteobacteria</taxon>
        <taxon>Rhodospirillales</taxon>
        <taxon>Thalassospiraceae</taxon>
        <taxon>Thalassospira</taxon>
    </lineage>
</organism>
<proteinExistence type="predicted"/>
<evidence type="ECO:0000313" key="2">
    <source>
        <dbReference type="Proteomes" id="UP000094009"/>
    </source>
</evidence>
<accession>A0A853KZC2</accession>